<evidence type="ECO:0000313" key="2">
    <source>
        <dbReference type="EMBL" id="TCJ29445.1"/>
    </source>
</evidence>
<reference evidence="2 3" key="1">
    <citation type="submission" date="2019-03" db="EMBL/GenBank/DDBJ databases">
        <authorList>
            <person name="Kim M.K.M."/>
        </authorList>
    </citation>
    <scope>NUCLEOTIDE SEQUENCE [LARGE SCALE GENOMIC DNA]</scope>
    <source>
        <strain evidence="2 3">18JY15-6</strain>
    </source>
</reference>
<dbReference type="EMBL" id="SJZJ01000008">
    <property type="protein sequence ID" value="TCJ29445.1"/>
    <property type="molecule type" value="Genomic_DNA"/>
</dbReference>
<protein>
    <submittedName>
        <fullName evidence="2">Uncharacterized protein</fullName>
    </submittedName>
</protein>
<keyword evidence="3" id="KW-1185">Reference proteome</keyword>
<sequence>MTIHPIRPATSEATAQTESLTRRERLETRHSREIVELLDRKNELRGVHAMADFLDDAVRWSA</sequence>
<comment type="caution">
    <text evidence="2">The sequence shown here is derived from an EMBL/GenBank/DDBJ whole genome shotgun (WGS) entry which is preliminary data.</text>
</comment>
<gene>
    <name evidence="2" type="ORF">EPD65_06910</name>
</gene>
<name>A0A4R1CGG5_9ACTN</name>
<dbReference type="Proteomes" id="UP000295453">
    <property type="component" value="Unassembled WGS sequence"/>
</dbReference>
<organism evidence="2 3">
    <name type="scientific">Nocardioides jejuensis</name>
    <dbReference type="NCBI Taxonomy" id="2502782"/>
    <lineage>
        <taxon>Bacteria</taxon>
        <taxon>Bacillati</taxon>
        <taxon>Actinomycetota</taxon>
        <taxon>Actinomycetes</taxon>
        <taxon>Propionibacteriales</taxon>
        <taxon>Nocardioidaceae</taxon>
        <taxon>Nocardioides</taxon>
    </lineage>
</organism>
<feature type="region of interest" description="Disordered" evidence="1">
    <location>
        <begin position="1"/>
        <end position="26"/>
    </location>
</feature>
<proteinExistence type="predicted"/>
<dbReference type="AlphaFoldDB" id="A0A4R1CGG5"/>
<dbReference type="RefSeq" id="WP_131582532.1">
    <property type="nucleotide sequence ID" value="NZ_SJZJ01000008.1"/>
</dbReference>
<evidence type="ECO:0000313" key="3">
    <source>
        <dbReference type="Proteomes" id="UP000295453"/>
    </source>
</evidence>
<accession>A0A4R1CGG5</accession>
<evidence type="ECO:0000256" key="1">
    <source>
        <dbReference type="SAM" id="MobiDB-lite"/>
    </source>
</evidence>